<dbReference type="OrthoDB" id="127325at2759"/>
<dbReference type="Proteomes" id="UP000251314">
    <property type="component" value="Unassembled WGS sequence"/>
</dbReference>
<evidence type="ECO:0000256" key="1">
    <source>
        <dbReference type="SAM" id="Phobius"/>
    </source>
</evidence>
<accession>A0A329RDE4</accession>
<dbReference type="VEuPathDB" id="FungiDB:PC110_g21652"/>
<comment type="caution">
    <text evidence="2">The sequence shown here is derived from an EMBL/GenBank/DDBJ whole genome shotgun (WGS) entry which is preliminary data.</text>
</comment>
<proteinExistence type="predicted"/>
<protein>
    <submittedName>
        <fullName evidence="2">Uncharacterized protein</fullName>
    </submittedName>
</protein>
<dbReference type="AlphaFoldDB" id="A0A329RDE4"/>
<dbReference type="EMBL" id="MJFZ01001507">
    <property type="protein sequence ID" value="RAW21906.1"/>
    <property type="molecule type" value="Genomic_DNA"/>
</dbReference>
<feature type="transmembrane region" description="Helical" evidence="1">
    <location>
        <begin position="45"/>
        <end position="68"/>
    </location>
</feature>
<feature type="transmembrane region" description="Helical" evidence="1">
    <location>
        <begin position="12"/>
        <end position="33"/>
    </location>
</feature>
<keyword evidence="1" id="KW-1133">Transmembrane helix</keyword>
<reference evidence="2 3" key="1">
    <citation type="submission" date="2018-01" db="EMBL/GenBank/DDBJ databases">
        <title>Draft genome of the strawberry crown rot pathogen Phytophthora cactorum.</title>
        <authorList>
            <person name="Armitage A.D."/>
            <person name="Lysoe E."/>
            <person name="Nellist C.F."/>
            <person name="Harrison R.J."/>
            <person name="Brurberg M.B."/>
        </authorList>
    </citation>
    <scope>NUCLEOTIDE SEQUENCE [LARGE SCALE GENOMIC DNA]</scope>
    <source>
        <strain evidence="2 3">10300</strain>
    </source>
</reference>
<keyword evidence="1" id="KW-0472">Membrane</keyword>
<keyword evidence="1" id="KW-0812">Transmembrane</keyword>
<keyword evidence="3" id="KW-1185">Reference proteome</keyword>
<organism evidence="2 3">
    <name type="scientific">Phytophthora cactorum</name>
    <dbReference type="NCBI Taxonomy" id="29920"/>
    <lineage>
        <taxon>Eukaryota</taxon>
        <taxon>Sar</taxon>
        <taxon>Stramenopiles</taxon>
        <taxon>Oomycota</taxon>
        <taxon>Peronosporomycetes</taxon>
        <taxon>Peronosporales</taxon>
        <taxon>Peronosporaceae</taxon>
        <taxon>Phytophthora</taxon>
    </lineage>
</organism>
<evidence type="ECO:0000313" key="3">
    <source>
        <dbReference type="Proteomes" id="UP000251314"/>
    </source>
</evidence>
<dbReference type="STRING" id="29920.A0A329RDE4"/>
<name>A0A329RDE4_9STRA</name>
<evidence type="ECO:0000313" key="2">
    <source>
        <dbReference type="EMBL" id="RAW21906.1"/>
    </source>
</evidence>
<gene>
    <name evidence="2" type="ORF">PC110_g21652</name>
</gene>
<sequence>MSVLLPRTLLNRFYVILLVINCWSSVVAYSVLFKGDEASRRFVCIVLDCVLDLISCMGVELIIVLNYVSDYDENMQGFSDYLWRNDEWAARAQNEFRMVVVVSWSDLASRAFFSFGLISPQYLLGTRVVDPGKFAVRRSRTTHRVNNIIVSTDCHTFKTNCHLRGAGIASKMIFF</sequence>